<proteinExistence type="inferred from homology"/>
<dbReference type="InterPro" id="IPR040079">
    <property type="entry name" value="Glutathione_S-Trfase"/>
</dbReference>
<gene>
    <name evidence="4" type="ORF">PFICI_01633</name>
</gene>
<dbReference type="SFLD" id="SFLDG01150">
    <property type="entry name" value="Main.1:_Beta-like"/>
    <property type="match status" value="1"/>
</dbReference>
<dbReference type="Proteomes" id="UP000030651">
    <property type="component" value="Unassembled WGS sequence"/>
</dbReference>
<comment type="similarity">
    <text evidence="1">Belongs to the GST superfamily.</text>
</comment>
<dbReference type="RefSeq" id="XP_007828405.1">
    <property type="nucleotide sequence ID" value="XM_007830214.1"/>
</dbReference>
<dbReference type="SFLD" id="SFLDS00019">
    <property type="entry name" value="Glutathione_Transferase_(cytos"/>
    <property type="match status" value="1"/>
</dbReference>
<dbReference type="eggNOG" id="KOG0867">
    <property type="taxonomic scope" value="Eukaryota"/>
</dbReference>
<evidence type="ECO:0008006" key="6">
    <source>
        <dbReference type="Google" id="ProtNLM"/>
    </source>
</evidence>
<dbReference type="SFLD" id="SFLDG00358">
    <property type="entry name" value="Main_(cytGST)"/>
    <property type="match status" value="1"/>
</dbReference>
<dbReference type="SUPFAM" id="SSF52833">
    <property type="entry name" value="Thioredoxin-like"/>
    <property type="match status" value="1"/>
</dbReference>
<dbReference type="InterPro" id="IPR010987">
    <property type="entry name" value="Glutathione-S-Trfase_C-like"/>
</dbReference>
<feature type="domain" description="GST N-terminal" evidence="2">
    <location>
        <begin position="1"/>
        <end position="86"/>
    </location>
</feature>
<dbReference type="PANTHER" id="PTHR44051:SF9">
    <property type="entry name" value="GLUTATHIONE S-TRANSFERASE 1"/>
    <property type="match status" value="1"/>
</dbReference>
<protein>
    <recommendedName>
        <fullName evidence="6">Glutathione S-transferase 3</fullName>
    </recommendedName>
</protein>
<dbReference type="InParanoid" id="W3XPC2"/>
<dbReference type="KEGG" id="pfy:PFICI_01633"/>
<dbReference type="InterPro" id="IPR036282">
    <property type="entry name" value="Glutathione-S-Trfase_C_sf"/>
</dbReference>
<dbReference type="PROSITE" id="PS50405">
    <property type="entry name" value="GST_CTER"/>
    <property type="match status" value="1"/>
</dbReference>
<name>W3XPC2_PESFW</name>
<reference evidence="5" key="1">
    <citation type="journal article" date="2015" name="BMC Genomics">
        <title>Genomic and transcriptomic analysis of the endophytic fungus Pestalotiopsis fici reveals its lifestyle and high potential for synthesis of natural products.</title>
        <authorList>
            <person name="Wang X."/>
            <person name="Zhang X."/>
            <person name="Liu L."/>
            <person name="Xiang M."/>
            <person name="Wang W."/>
            <person name="Sun X."/>
            <person name="Che Y."/>
            <person name="Guo L."/>
            <person name="Liu G."/>
            <person name="Guo L."/>
            <person name="Wang C."/>
            <person name="Yin W.B."/>
            <person name="Stadler M."/>
            <person name="Zhang X."/>
            <person name="Liu X."/>
        </authorList>
    </citation>
    <scope>NUCLEOTIDE SEQUENCE [LARGE SCALE GENOMIC DNA]</scope>
    <source>
        <strain evidence="5">W106-1 / CGMCC3.15140</strain>
    </source>
</reference>
<evidence type="ECO:0000256" key="1">
    <source>
        <dbReference type="ARBA" id="ARBA00007409"/>
    </source>
</evidence>
<dbReference type="OrthoDB" id="2309723at2759"/>
<dbReference type="Pfam" id="PF00043">
    <property type="entry name" value="GST_C"/>
    <property type="match status" value="1"/>
</dbReference>
<dbReference type="OMA" id="YADYVFW"/>
<dbReference type="CDD" id="cd03046">
    <property type="entry name" value="GST_N_GTT1_like"/>
    <property type="match status" value="1"/>
</dbReference>
<dbReference type="Pfam" id="PF13417">
    <property type="entry name" value="GST_N_3"/>
    <property type="match status" value="1"/>
</dbReference>
<dbReference type="InterPro" id="IPR004046">
    <property type="entry name" value="GST_C"/>
</dbReference>
<evidence type="ECO:0000259" key="2">
    <source>
        <dbReference type="PROSITE" id="PS50404"/>
    </source>
</evidence>
<dbReference type="PROSITE" id="PS50404">
    <property type="entry name" value="GST_NTER"/>
    <property type="match status" value="1"/>
</dbReference>
<accession>W3XPC2</accession>
<keyword evidence="5" id="KW-1185">Reference proteome</keyword>
<feature type="domain" description="GST C-terminal" evidence="3">
    <location>
        <begin position="96"/>
        <end position="219"/>
    </location>
</feature>
<dbReference type="Gene3D" id="3.40.30.10">
    <property type="entry name" value="Glutaredoxin"/>
    <property type="match status" value="1"/>
</dbReference>
<dbReference type="GeneID" id="19266646"/>
<dbReference type="InterPro" id="IPR036249">
    <property type="entry name" value="Thioredoxin-like_sf"/>
</dbReference>
<evidence type="ECO:0000313" key="4">
    <source>
        <dbReference type="EMBL" id="ETS87805.1"/>
    </source>
</evidence>
<sequence>MSIEVYHLHLSQSERIVWLLEELDIPYNLHVFKRNPTTALSPDDLKAVTPYGTAPYFRDTSVTPEVTLSESSAIAQYILAKYPASSSGSRMIREPSDPDFAQYLQWFHYANGSLQASVSRQMTIVLAGLGNSDVAKIFMARFASQLKIIEAHLGENKWFAGAEPSAADVMSMFSLSTMRGFSPYNLGPYPNILRWMKDVSERPAYKRALEKGDFGMAPMIDPITRRFTEFPSFKKALESVEV</sequence>
<dbReference type="STRING" id="1229662.W3XPC2"/>
<dbReference type="Gene3D" id="1.20.1050.10">
    <property type="match status" value="1"/>
</dbReference>
<dbReference type="EMBL" id="KI912109">
    <property type="protein sequence ID" value="ETS87805.1"/>
    <property type="molecule type" value="Genomic_DNA"/>
</dbReference>
<dbReference type="InterPro" id="IPR004045">
    <property type="entry name" value="Glutathione_S-Trfase_N"/>
</dbReference>
<dbReference type="PANTHER" id="PTHR44051">
    <property type="entry name" value="GLUTATHIONE S-TRANSFERASE-RELATED"/>
    <property type="match status" value="1"/>
</dbReference>
<evidence type="ECO:0000259" key="3">
    <source>
        <dbReference type="PROSITE" id="PS50405"/>
    </source>
</evidence>
<dbReference type="HOGENOM" id="CLU_011226_15_4_1"/>
<dbReference type="AlphaFoldDB" id="W3XPC2"/>
<organism evidence="4 5">
    <name type="scientific">Pestalotiopsis fici (strain W106-1 / CGMCC3.15140)</name>
    <dbReference type="NCBI Taxonomy" id="1229662"/>
    <lineage>
        <taxon>Eukaryota</taxon>
        <taxon>Fungi</taxon>
        <taxon>Dikarya</taxon>
        <taxon>Ascomycota</taxon>
        <taxon>Pezizomycotina</taxon>
        <taxon>Sordariomycetes</taxon>
        <taxon>Xylariomycetidae</taxon>
        <taxon>Amphisphaeriales</taxon>
        <taxon>Sporocadaceae</taxon>
        <taxon>Pestalotiopsis</taxon>
    </lineage>
</organism>
<dbReference type="SUPFAM" id="SSF47616">
    <property type="entry name" value="GST C-terminal domain-like"/>
    <property type="match status" value="1"/>
</dbReference>
<evidence type="ECO:0000313" key="5">
    <source>
        <dbReference type="Proteomes" id="UP000030651"/>
    </source>
</evidence>